<gene>
    <name evidence="1" type="ORF">METZ01_LOCUS353647</name>
</gene>
<dbReference type="EMBL" id="UINC01123967">
    <property type="protein sequence ID" value="SVD00793.1"/>
    <property type="molecule type" value="Genomic_DNA"/>
</dbReference>
<dbReference type="Gene3D" id="3.40.50.2000">
    <property type="entry name" value="Glycogen Phosphorylase B"/>
    <property type="match status" value="1"/>
</dbReference>
<accession>A0A382RSX3</accession>
<dbReference type="AlphaFoldDB" id="A0A382RSX3"/>
<evidence type="ECO:0000313" key="1">
    <source>
        <dbReference type="EMBL" id="SVD00793.1"/>
    </source>
</evidence>
<feature type="non-terminal residue" evidence="1">
    <location>
        <position position="131"/>
    </location>
</feature>
<protein>
    <submittedName>
        <fullName evidence="1">Uncharacterized protein</fullName>
    </submittedName>
</protein>
<proteinExistence type="predicted"/>
<sequence>MQKKILVFSNGEKIGDGLIKLPLLNEIKRRLPEYKIVWMTNRGRTVYNNQLKNIASKYIDQIIEKANLNPFFWQKISNIYNLKDLSFDYIFDTQKAVLRTLALKRIKCSVFISASAVGFFSDKKIQIKSKK</sequence>
<reference evidence="1" key="1">
    <citation type="submission" date="2018-05" db="EMBL/GenBank/DDBJ databases">
        <authorList>
            <person name="Lanie J.A."/>
            <person name="Ng W.-L."/>
            <person name="Kazmierczak K.M."/>
            <person name="Andrzejewski T.M."/>
            <person name="Davidsen T.M."/>
            <person name="Wayne K.J."/>
            <person name="Tettelin H."/>
            <person name="Glass J.I."/>
            <person name="Rusch D."/>
            <person name="Podicherti R."/>
            <person name="Tsui H.-C.T."/>
            <person name="Winkler M.E."/>
        </authorList>
    </citation>
    <scope>NUCLEOTIDE SEQUENCE</scope>
</reference>
<name>A0A382RSX3_9ZZZZ</name>
<dbReference type="SUPFAM" id="SSF53756">
    <property type="entry name" value="UDP-Glycosyltransferase/glycogen phosphorylase"/>
    <property type="match status" value="1"/>
</dbReference>
<organism evidence="1">
    <name type="scientific">marine metagenome</name>
    <dbReference type="NCBI Taxonomy" id="408172"/>
    <lineage>
        <taxon>unclassified sequences</taxon>
        <taxon>metagenomes</taxon>
        <taxon>ecological metagenomes</taxon>
    </lineage>
</organism>